<gene>
    <name evidence="1" type="ORF">GCM10011506_09250</name>
</gene>
<sequence length="206" mass="24596">MENLQNIWGQLASSYTADKARINHLWNEIATSYSQKKRYYHNLNHLSYMCDKLSTYQEKINDRDTLLFSIFYHDIVYDATRQDNEEKSADLARLRLAELGFPNHQIEKSSQQIIATRSHQKSDESDTNFLLDFDLCILGDTPEKYQEYIRNIRKEYSIYPDFLYKRGRKKVLKHFLKMNQIFKTAEFVVTFEKQARVNLENELKSL</sequence>
<dbReference type="SUPFAM" id="SSF109604">
    <property type="entry name" value="HD-domain/PDEase-like"/>
    <property type="match status" value="1"/>
</dbReference>
<proteinExistence type="predicted"/>
<organism evidence="1 2">
    <name type="scientific">Marivirga lumbricoides</name>
    <dbReference type="NCBI Taxonomy" id="1046115"/>
    <lineage>
        <taxon>Bacteria</taxon>
        <taxon>Pseudomonadati</taxon>
        <taxon>Bacteroidota</taxon>
        <taxon>Cytophagia</taxon>
        <taxon>Cytophagales</taxon>
        <taxon>Marivirgaceae</taxon>
        <taxon>Marivirga</taxon>
    </lineage>
</organism>
<dbReference type="Gene3D" id="1.10.3210.10">
    <property type="entry name" value="Hypothetical protein af1432"/>
    <property type="match status" value="1"/>
</dbReference>
<evidence type="ECO:0000313" key="2">
    <source>
        <dbReference type="Proteomes" id="UP000636010"/>
    </source>
</evidence>
<dbReference type="PANTHER" id="PTHR21174:SF0">
    <property type="entry name" value="HD PHOSPHOHYDROLASE FAMILY PROTEIN-RELATED"/>
    <property type="match status" value="1"/>
</dbReference>
<name>A0ABQ1LL97_9BACT</name>
<reference evidence="2" key="1">
    <citation type="journal article" date="2019" name="Int. J. Syst. Evol. Microbiol.">
        <title>The Global Catalogue of Microorganisms (GCM) 10K type strain sequencing project: providing services to taxonomists for standard genome sequencing and annotation.</title>
        <authorList>
            <consortium name="The Broad Institute Genomics Platform"/>
            <consortium name="The Broad Institute Genome Sequencing Center for Infectious Disease"/>
            <person name="Wu L."/>
            <person name="Ma J."/>
        </authorList>
    </citation>
    <scope>NUCLEOTIDE SEQUENCE [LARGE SCALE GENOMIC DNA]</scope>
    <source>
        <strain evidence="2">CGMCC 1.10832</strain>
    </source>
</reference>
<accession>A0ABQ1LL97</accession>
<keyword evidence="2" id="KW-1185">Reference proteome</keyword>
<evidence type="ECO:0008006" key="3">
    <source>
        <dbReference type="Google" id="ProtNLM"/>
    </source>
</evidence>
<dbReference type="InterPro" id="IPR009218">
    <property type="entry name" value="HD_phosphohydro"/>
</dbReference>
<protein>
    <recommendedName>
        <fullName evidence="3">Metal-dependent HD superfamily phosphohydrolase</fullName>
    </recommendedName>
</protein>
<dbReference type="RefSeq" id="WP_188460665.1">
    <property type="nucleotide sequence ID" value="NZ_BAABHU010000002.1"/>
</dbReference>
<dbReference type="PANTHER" id="PTHR21174">
    <property type="match status" value="1"/>
</dbReference>
<dbReference type="PIRSF" id="PIRSF035170">
    <property type="entry name" value="HD_phosphohydro"/>
    <property type="match status" value="1"/>
</dbReference>
<dbReference type="Proteomes" id="UP000636010">
    <property type="component" value="Unassembled WGS sequence"/>
</dbReference>
<comment type="caution">
    <text evidence="1">The sequence shown here is derived from an EMBL/GenBank/DDBJ whole genome shotgun (WGS) entry which is preliminary data.</text>
</comment>
<evidence type="ECO:0000313" key="1">
    <source>
        <dbReference type="EMBL" id="GGC25993.1"/>
    </source>
</evidence>
<dbReference type="EMBL" id="BMEC01000002">
    <property type="protein sequence ID" value="GGC25993.1"/>
    <property type="molecule type" value="Genomic_DNA"/>
</dbReference>